<name>A0A2T0ZJX7_9ACTN</name>
<accession>A0A2T0ZJX7</accession>
<feature type="region of interest" description="Disordered" evidence="1">
    <location>
        <begin position="1"/>
        <end position="29"/>
    </location>
</feature>
<dbReference type="Proteomes" id="UP000237752">
    <property type="component" value="Unassembled WGS sequence"/>
</dbReference>
<gene>
    <name evidence="2" type="ORF">CLV47_12178</name>
</gene>
<evidence type="ECO:0000256" key="1">
    <source>
        <dbReference type="SAM" id="MobiDB-lite"/>
    </source>
</evidence>
<comment type="caution">
    <text evidence="2">The sequence shown here is derived from an EMBL/GenBank/DDBJ whole genome shotgun (WGS) entry which is preliminary data.</text>
</comment>
<sequence length="67" mass="7281">MASKDADTDNGLIRVAPSWPADGEGDHPVTEFTSDRAGALSPFGDDIKFPLPVSLLRYEHTTARPNR</sequence>
<evidence type="ECO:0000313" key="2">
    <source>
        <dbReference type="EMBL" id="PRZ36641.1"/>
    </source>
</evidence>
<dbReference type="RefSeq" id="WP_106350696.1">
    <property type="nucleotide sequence ID" value="NZ_PVUE01000021.1"/>
</dbReference>
<dbReference type="OrthoDB" id="5191634at2"/>
<evidence type="ECO:0000313" key="3">
    <source>
        <dbReference type="Proteomes" id="UP000237752"/>
    </source>
</evidence>
<dbReference type="EMBL" id="PVUE01000021">
    <property type="protein sequence ID" value="PRZ36641.1"/>
    <property type="molecule type" value="Genomic_DNA"/>
</dbReference>
<proteinExistence type="predicted"/>
<organism evidence="2 3">
    <name type="scientific">Antricoccus suffuscus</name>
    <dbReference type="NCBI Taxonomy" id="1629062"/>
    <lineage>
        <taxon>Bacteria</taxon>
        <taxon>Bacillati</taxon>
        <taxon>Actinomycetota</taxon>
        <taxon>Actinomycetes</taxon>
        <taxon>Geodermatophilales</taxon>
        <taxon>Antricoccaceae</taxon>
        <taxon>Antricoccus</taxon>
    </lineage>
</organism>
<dbReference type="AlphaFoldDB" id="A0A2T0ZJX7"/>
<reference evidence="2 3" key="1">
    <citation type="submission" date="2018-03" db="EMBL/GenBank/DDBJ databases">
        <title>Genomic Encyclopedia of Archaeal and Bacterial Type Strains, Phase II (KMG-II): from individual species to whole genera.</title>
        <authorList>
            <person name="Goeker M."/>
        </authorList>
    </citation>
    <scope>NUCLEOTIDE SEQUENCE [LARGE SCALE GENOMIC DNA]</scope>
    <source>
        <strain evidence="2 3">DSM 100065</strain>
    </source>
</reference>
<protein>
    <submittedName>
        <fullName evidence="2">Uncharacterized protein</fullName>
    </submittedName>
</protein>
<keyword evidence="3" id="KW-1185">Reference proteome</keyword>